<dbReference type="PANTHER" id="PTHR33048:SF152">
    <property type="entry name" value="INTEGRAL MEMBRANE PROTEIN"/>
    <property type="match status" value="1"/>
</dbReference>
<evidence type="ECO:0000256" key="1">
    <source>
        <dbReference type="ARBA" id="ARBA00004141"/>
    </source>
</evidence>
<name>A0A6A6ANN5_9PLEO</name>
<dbReference type="Proteomes" id="UP000799771">
    <property type="component" value="Unassembled WGS sequence"/>
</dbReference>
<keyword evidence="4 6" id="KW-0472">Membrane</keyword>
<feature type="transmembrane region" description="Helical" evidence="6">
    <location>
        <begin position="139"/>
        <end position="160"/>
    </location>
</feature>
<evidence type="ECO:0000256" key="4">
    <source>
        <dbReference type="ARBA" id="ARBA00023136"/>
    </source>
</evidence>
<reference evidence="8" key="1">
    <citation type="journal article" date="2020" name="Stud. Mycol.">
        <title>101 Dothideomycetes genomes: a test case for predicting lifestyles and emergence of pathogens.</title>
        <authorList>
            <person name="Haridas S."/>
            <person name="Albert R."/>
            <person name="Binder M."/>
            <person name="Bloem J."/>
            <person name="Labutti K."/>
            <person name="Salamov A."/>
            <person name="Andreopoulos B."/>
            <person name="Baker S."/>
            <person name="Barry K."/>
            <person name="Bills G."/>
            <person name="Bluhm B."/>
            <person name="Cannon C."/>
            <person name="Castanera R."/>
            <person name="Culley D."/>
            <person name="Daum C."/>
            <person name="Ezra D."/>
            <person name="Gonzalez J."/>
            <person name="Henrissat B."/>
            <person name="Kuo A."/>
            <person name="Liang C."/>
            <person name="Lipzen A."/>
            <person name="Lutzoni F."/>
            <person name="Magnuson J."/>
            <person name="Mondo S."/>
            <person name="Nolan M."/>
            <person name="Ohm R."/>
            <person name="Pangilinan J."/>
            <person name="Park H.-J."/>
            <person name="Ramirez L."/>
            <person name="Alfaro M."/>
            <person name="Sun H."/>
            <person name="Tritt A."/>
            <person name="Yoshinaga Y."/>
            <person name="Zwiers L.-H."/>
            <person name="Turgeon B."/>
            <person name="Goodwin S."/>
            <person name="Spatafora J."/>
            <person name="Crous P."/>
            <person name="Grigoriev I."/>
        </authorList>
    </citation>
    <scope>NUCLEOTIDE SEQUENCE</scope>
    <source>
        <strain evidence="8">CBS 119687</strain>
    </source>
</reference>
<keyword evidence="3 6" id="KW-1133">Transmembrane helix</keyword>
<dbReference type="GO" id="GO:0016020">
    <property type="term" value="C:membrane"/>
    <property type="evidence" value="ECO:0007669"/>
    <property type="project" value="UniProtKB-SubCell"/>
</dbReference>
<feature type="transmembrane region" description="Helical" evidence="6">
    <location>
        <begin position="218"/>
        <end position="238"/>
    </location>
</feature>
<evidence type="ECO:0000313" key="8">
    <source>
        <dbReference type="EMBL" id="KAF2133146.1"/>
    </source>
</evidence>
<evidence type="ECO:0000259" key="7">
    <source>
        <dbReference type="Pfam" id="PF20684"/>
    </source>
</evidence>
<evidence type="ECO:0000256" key="5">
    <source>
        <dbReference type="ARBA" id="ARBA00038359"/>
    </source>
</evidence>
<feature type="transmembrane region" description="Helical" evidence="6">
    <location>
        <begin position="37"/>
        <end position="56"/>
    </location>
</feature>
<evidence type="ECO:0000256" key="3">
    <source>
        <dbReference type="ARBA" id="ARBA00022989"/>
    </source>
</evidence>
<keyword evidence="2 6" id="KW-0812">Transmembrane</keyword>
<proteinExistence type="inferred from homology"/>
<protein>
    <recommendedName>
        <fullName evidence="7">Rhodopsin domain-containing protein</fullName>
    </recommendedName>
</protein>
<keyword evidence="9" id="KW-1185">Reference proteome</keyword>
<sequence length="362" mass="40215">MSVNILNNFGVEYAIGTCIFVLRWFSRWKTAGFKHFGWEEFFALSAWFFFSLGFAIREYSLSILNPQHTLSLWTRQPIPQETKSVLASSFFTTFSFWSLKGCLVLHFLRLDSANPDTTSLPLTTPPAEGISPLRRYVQFVAGLSVLACVVCIVAQLAYCLPLNRHGQIQSDSKEQCTPSMGVNMFVTTSNVLTDALLLVVPLLALFDMRISMRQRIKIGFLVSLGLAVMVIALGQGALVAGGIESISTTWVWTQREAIIAIFTVNAPVINELLDDALLPNTGSPYGCLCGWRYAPEKALIPTDSNPWSIHVTRHETFTVVEADTDSEPADASWVVSKSKTTVPFRISWRNIVQGGHNAERIL</sequence>
<accession>A0A6A6ANN5</accession>
<dbReference type="AlphaFoldDB" id="A0A6A6ANN5"/>
<comment type="similarity">
    <text evidence="5">Belongs to the SAT4 family.</text>
</comment>
<dbReference type="OrthoDB" id="2988756at2759"/>
<evidence type="ECO:0000313" key="9">
    <source>
        <dbReference type="Proteomes" id="UP000799771"/>
    </source>
</evidence>
<dbReference type="PANTHER" id="PTHR33048">
    <property type="entry name" value="PTH11-LIKE INTEGRAL MEMBRANE PROTEIN (AFU_ORTHOLOGUE AFUA_5G11245)"/>
    <property type="match status" value="1"/>
</dbReference>
<dbReference type="Pfam" id="PF20684">
    <property type="entry name" value="Fung_rhodopsin"/>
    <property type="match status" value="1"/>
</dbReference>
<feature type="domain" description="Rhodopsin" evidence="7">
    <location>
        <begin position="22"/>
        <end position="273"/>
    </location>
</feature>
<evidence type="ECO:0000256" key="6">
    <source>
        <dbReference type="SAM" id="Phobius"/>
    </source>
</evidence>
<dbReference type="RefSeq" id="XP_033527533.1">
    <property type="nucleotide sequence ID" value="XM_033671202.1"/>
</dbReference>
<dbReference type="EMBL" id="ML977499">
    <property type="protein sequence ID" value="KAF2133146.1"/>
    <property type="molecule type" value="Genomic_DNA"/>
</dbReference>
<comment type="subcellular location">
    <subcellularLocation>
        <location evidence="1">Membrane</location>
        <topology evidence="1">Multi-pass membrane protein</topology>
    </subcellularLocation>
</comment>
<gene>
    <name evidence="8" type="ORF">P153DRAFT_392999</name>
</gene>
<feature type="transmembrane region" description="Helical" evidence="6">
    <location>
        <begin position="180"/>
        <end position="206"/>
    </location>
</feature>
<evidence type="ECO:0000256" key="2">
    <source>
        <dbReference type="ARBA" id="ARBA00022692"/>
    </source>
</evidence>
<dbReference type="InterPro" id="IPR052337">
    <property type="entry name" value="SAT4-like"/>
</dbReference>
<feature type="transmembrane region" description="Helical" evidence="6">
    <location>
        <begin position="6"/>
        <end position="25"/>
    </location>
</feature>
<dbReference type="GeneID" id="54411634"/>
<dbReference type="InterPro" id="IPR049326">
    <property type="entry name" value="Rhodopsin_dom_fungi"/>
</dbReference>
<organism evidence="8 9">
    <name type="scientific">Dothidotthia symphoricarpi CBS 119687</name>
    <dbReference type="NCBI Taxonomy" id="1392245"/>
    <lineage>
        <taxon>Eukaryota</taxon>
        <taxon>Fungi</taxon>
        <taxon>Dikarya</taxon>
        <taxon>Ascomycota</taxon>
        <taxon>Pezizomycotina</taxon>
        <taxon>Dothideomycetes</taxon>
        <taxon>Pleosporomycetidae</taxon>
        <taxon>Pleosporales</taxon>
        <taxon>Dothidotthiaceae</taxon>
        <taxon>Dothidotthia</taxon>
    </lineage>
</organism>